<dbReference type="PANTHER" id="PTHR43790:SF9">
    <property type="entry name" value="GALACTOFURANOSE TRANSPORTER ATP-BINDING PROTEIN YTFR"/>
    <property type="match status" value="1"/>
</dbReference>
<keyword evidence="3" id="KW-0813">Transport</keyword>
<evidence type="ECO:0000313" key="14">
    <source>
        <dbReference type="EMBL" id="PSJ63243.1"/>
    </source>
</evidence>
<organism evidence="14 15">
    <name type="scientific">Kumtagia ephedrae</name>
    <dbReference type="NCBI Taxonomy" id="2116701"/>
    <lineage>
        <taxon>Bacteria</taxon>
        <taxon>Pseudomonadati</taxon>
        <taxon>Pseudomonadota</taxon>
        <taxon>Alphaproteobacteria</taxon>
        <taxon>Hyphomicrobiales</taxon>
        <taxon>Phyllobacteriaceae</taxon>
        <taxon>Kumtagia</taxon>
    </lineage>
</organism>
<dbReference type="InterPro" id="IPR003439">
    <property type="entry name" value="ABC_transporter-like_ATP-bd"/>
</dbReference>
<evidence type="ECO:0000256" key="10">
    <source>
        <dbReference type="ARBA" id="ARBA00022989"/>
    </source>
</evidence>
<feature type="transmembrane region" description="Helical" evidence="12">
    <location>
        <begin position="552"/>
        <end position="571"/>
    </location>
</feature>
<dbReference type="RefSeq" id="WP_106771306.1">
    <property type="nucleotide sequence ID" value="NZ_PXYK01000005.1"/>
</dbReference>
<protein>
    <submittedName>
        <fullName evidence="14">Sugar ABC transporter</fullName>
    </submittedName>
</protein>
<dbReference type="OrthoDB" id="9805029at2"/>
<sequence>MNASMEIDTIRPPAARPAPDALLSLAGVAKTYGSTRAAQAIDLDVATGEVVGLVGANGAGKSTLMRIVCGVTEPDTGTMAFGGRPVDLVAFSPRAARDAGIRIVWQELSLSPNLSVAENFYVEQPQFARLSPLWLADYHRLARDSIERIFPGARIPTSRLVADLTLAERQMVEIARAASDPRLKLLILDEPTSSLGAERSAQLRQFVREQAGKGVAVVFISHKLAEVLDISDRVVAMRNGRLVWQKPAGETSIGDLVEAMGGAEAGDRSTRPALDAAKAGRPVRVRLSGDLVSTGGPIELRAGEIVGLAGLEGSGQRNLLQRLFAKPRPGEVERDGEVRYVSGDRQGEGVFPLWSVLENIGIGRVARLAALTPVKAADQRPLAASLAKRLALDESRFDAGILDLSGGNQQKVLVARALTDEAEIILLDDPTRGVDIAAKRDFYRLVRETAAAGRLVIWHSTEDLEFLECDRVLVFARGEIVAELGGDAISEDRIVAASFQQPAAGRTAQAAKRAGAIGPFLLRAIPFLSLILVFAAMSWMNPLVASSFGIELLLAPAVTLVLIALAQMFVVGGSEIDLGIGSFTGLVNVISATLLVTSPLLGFAALLAGLAGYCLIAVLIHARAIPAIVVTLGASFIWAGFGQTLQPSPGGSSPQWLTALFTWSIPGIPTPLALILIAAAAAFLIDRSPAGTVLRAFGSSPLALKRGGWSPLRYGVMRYAIACLFAMAAGLYVTAANNASDINAGGSFTLLGIAAVVIGGCQLLGGFIAPLGVVAGAVTLSLIGALLASLGVSTNYNAAVQGALLIVILGLQAALVARGRRHG</sequence>
<feature type="transmembrane region" description="Helical" evidence="12">
    <location>
        <begin position="771"/>
        <end position="792"/>
    </location>
</feature>
<comment type="similarity">
    <text evidence="2">Belongs to the ABC transporter superfamily.</text>
</comment>
<feature type="transmembrane region" description="Helical" evidence="12">
    <location>
        <begin position="742"/>
        <end position="764"/>
    </location>
</feature>
<keyword evidence="5" id="KW-0762">Sugar transport</keyword>
<name>A0A2P7SL83_9HYPH</name>
<dbReference type="CDD" id="cd03216">
    <property type="entry name" value="ABC_Carb_Monos_I"/>
    <property type="match status" value="1"/>
</dbReference>
<dbReference type="InterPro" id="IPR003593">
    <property type="entry name" value="AAA+_ATPase"/>
</dbReference>
<evidence type="ECO:0000313" key="15">
    <source>
        <dbReference type="Proteomes" id="UP000241229"/>
    </source>
</evidence>
<evidence type="ECO:0000256" key="2">
    <source>
        <dbReference type="ARBA" id="ARBA00005417"/>
    </source>
</evidence>
<feature type="transmembrane region" description="Helical" evidence="12">
    <location>
        <begin position="716"/>
        <end position="736"/>
    </location>
</feature>
<evidence type="ECO:0000256" key="12">
    <source>
        <dbReference type="SAM" id="Phobius"/>
    </source>
</evidence>
<dbReference type="InterPro" id="IPR027417">
    <property type="entry name" value="P-loop_NTPase"/>
</dbReference>
<accession>A0A2P7SL83</accession>
<dbReference type="Pfam" id="PF00005">
    <property type="entry name" value="ABC_tran"/>
    <property type="match status" value="2"/>
</dbReference>
<comment type="caution">
    <text evidence="14">The sequence shown here is derived from an EMBL/GenBank/DDBJ whole genome shotgun (WGS) entry which is preliminary data.</text>
</comment>
<gene>
    <name evidence="14" type="ORF">C7I84_06275</name>
</gene>
<dbReference type="AlphaFoldDB" id="A0A2P7SL83"/>
<dbReference type="CDD" id="cd03215">
    <property type="entry name" value="ABC_Carb_Monos_II"/>
    <property type="match status" value="1"/>
</dbReference>
<dbReference type="Gene3D" id="3.40.50.300">
    <property type="entry name" value="P-loop containing nucleotide triphosphate hydrolases"/>
    <property type="match status" value="2"/>
</dbReference>
<evidence type="ECO:0000256" key="5">
    <source>
        <dbReference type="ARBA" id="ARBA00022597"/>
    </source>
</evidence>
<keyword evidence="15" id="KW-1185">Reference proteome</keyword>
<keyword evidence="10 12" id="KW-1133">Transmembrane helix</keyword>
<dbReference type="GO" id="GO:0022857">
    <property type="term" value="F:transmembrane transporter activity"/>
    <property type="evidence" value="ECO:0007669"/>
    <property type="project" value="InterPro"/>
</dbReference>
<feature type="transmembrane region" description="Helical" evidence="12">
    <location>
        <begin position="627"/>
        <end position="645"/>
    </location>
</feature>
<feature type="transmembrane region" description="Helical" evidence="12">
    <location>
        <begin position="665"/>
        <end position="685"/>
    </location>
</feature>
<proteinExistence type="inferred from homology"/>
<evidence type="ECO:0000256" key="7">
    <source>
        <dbReference type="ARBA" id="ARBA00022737"/>
    </source>
</evidence>
<feature type="domain" description="ABC transporter" evidence="13">
    <location>
        <begin position="271"/>
        <end position="502"/>
    </location>
</feature>
<evidence type="ECO:0000256" key="8">
    <source>
        <dbReference type="ARBA" id="ARBA00022741"/>
    </source>
</evidence>
<dbReference type="PANTHER" id="PTHR43790">
    <property type="entry name" value="CARBOHYDRATE TRANSPORT ATP-BINDING PROTEIN MG119-RELATED"/>
    <property type="match status" value="1"/>
</dbReference>
<dbReference type="Proteomes" id="UP000241229">
    <property type="component" value="Unassembled WGS sequence"/>
</dbReference>
<evidence type="ECO:0000256" key="11">
    <source>
        <dbReference type="ARBA" id="ARBA00023136"/>
    </source>
</evidence>
<dbReference type="GO" id="GO:0016887">
    <property type="term" value="F:ATP hydrolysis activity"/>
    <property type="evidence" value="ECO:0007669"/>
    <property type="project" value="InterPro"/>
</dbReference>
<dbReference type="PROSITE" id="PS50893">
    <property type="entry name" value="ABC_TRANSPORTER_2"/>
    <property type="match status" value="2"/>
</dbReference>
<keyword evidence="9" id="KW-0067">ATP-binding</keyword>
<dbReference type="PROSITE" id="PS00211">
    <property type="entry name" value="ABC_TRANSPORTER_1"/>
    <property type="match status" value="1"/>
</dbReference>
<dbReference type="InterPro" id="IPR050107">
    <property type="entry name" value="ABC_carbohydrate_import_ATPase"/>
</dbReference>
<keyword evidence="7" id="KW-0677">Repeat</keyword>
<keyword evidence="6 12" id="KW-0812">Transmembrane</keyword>
<feature type="transmembrane region" description="Helical" evidence="12">
    <location>
        <begin position="520"/>
        <end position="540"/>
    </location>
</feature>
<keyword evidence="4" id="KW-1003">Cell membrane</keyword>
<evidence type="ECO:0000256" key="1">
    <source>
        <dbReference type="ARBA" id="ARBA00004651"/>
    </source>
</evidence>
<evidence type="ECO:0000256" key="6">
    <source>
        <dbReference type="ARBA" id="ARBA00022692"/>
    </source>
</evidence>
<dbReference type="InterPro" id="IPR001851">
    <property type="entry name" value="ABC_transp_permease"/>
</dbReference>
<dbReference type="SMART" id="SM00382">
    <property type="entry name" value="AAA"/>
    <property type="match status" value="2"/>
</dbReference>
<feature type="transmembrane region" description="Helical" evidence="12">
    <location>
        <begin position="798"/>
        <end position="817"/>
    </location>
</feature>
<keyword evidence="11 12" id="KW-0472">Membrane</keyword>
<evidence type="ECO:0000256" key="3">
    <source>
        <dbReference type="ARBA" id="ARBA00022448"/>
    </source>
</evidence>
<dbReference type="InterPro" id="IPR017871">
    <property type="entry name" value="ABC_transporter-like_CS"/>
</dbReference>
<dbReference type="SUPFAM" id="SSF52540">
    <property type="entry name" value="P-loop containing nucleoside triphosphate hydrolases"/>
    <property type="match status" value="2"/>
</dbReference>
<evidence type="ECO:0000256" key="9">
    <source>
        <dbReference type="ARBA" id="ARBA00022840"/>
    </source>
</evidence>
<dbReference type="Pfam" id="PF02653">
    <property type="entry name" value="BPD_transp_2"/>
    <property type="match status" value="1"/>
</dbReference>
<comment type="subcellular location">
    <subcellularLocation>
        <location evidence="1">Cell membrane</location>
        <topology evidence="1">Multi-pass membrane protein</topology>
    </subcellularLocation>
</comment>
<evidence type="ECO:0000256" key="4">
    <source>
        <dbReference type="ARBA" id="ARBA00022475"/>
    </source>
</evidence>
<dbReference type="GO" id="GO:0005886">
    <property type="term" value="C:plasma membrane"/>
    <property type="evidence" value="ECO:0007669"/>
    <property type="project" value="UniProtKB-SubCell"/>
</dbReference>
<dbReference type="CDD" id="cd06579">
    <property type="entry name" value="TM_PBP1_transp_AraH_like"/>
    <property type="match status" value="1"/>
</dbReference>
<feature type="domain" description="ABC transporter" evidence="13">
    <location>
        <begin position="23"/>
        <end position="264"/>
    </location>
</feature>
<keyword evidence="8" id="KW-0547">Nucleotide-binding</keyword>
<evidence type="ECO:0000259" key="13">
    <source>
        <dbReference type="PROSITE" id="PS50893"/>
    </source>
</evidence>
<dbReference type="GO" id="GO:0005524">
    <property type="term" value="F:ATP binding"/>
    <property type="evidence" value="ECO:0007669"/>
    <property type="project" value="UniProtKB-KW"/>
</dbReference>
<dbReference type="EMBL" id="PXYK01000005">
    <property type="protein sequence ID" value="PSJ63243.1"/>
    <property type="molecule type" value="Genomic_DNA"/>
</dbReference>
<reference evidence="14 15" key="1">
    <citation type="submission" date="2018-03" db="EMBL/GenBank/DDBJ databases">
        <title>The draft genome of Mesorhizobium sp. 6GN-30.</title>
        <authorList>
            <person name="Liu L."/>
            <person name="Li L."/>
            <person name="Wang T."/>
            <person name="Zhang X."/>
            <person name="Liang L."/>
        </authorList>
    </citation>
    <scope>NUCLEOTIDE SEQUENCE [LARGE SCALE GENOMIC DNA]</scope>
    <source>
        <strain evidence="14 15">6GN30</strain>
    </source>
</reference>